<organism evidence="2 3">
    <name type="scientific">Riccia sorocarpa</name>
    <dbReference type="NCBI Taxonomy" id="122646"/>
    <lineage>
        <taxon>Eukaryota</taxon>
        <taxon>Viridiplantae</taxon>
        <taxon>Streptophyta</taxon>
        <taxon>Embryophyta</taxon>
        <taxon>Marchantiophyta</taxon>
        <taxon>Marchantiopsida</taxon>
        <taxon>Marchantiidae</taxon>
        <taxon>Marchantiales</taxon>
        <taxon>Ricciaceae</taxon>
        <taxon>Riccia</taxon>
    </lineage>
</organism>
<sequence>MEQKRKGPAAEQERKREEVPAIAGTEEKGASSRAGTEAGGGASDGTEEKGASSRAGTEAGGGASDVRKGSGISVMLYDLFR</sequence>
<protein>
    <submittedName>
        <fullName evidence="2">Uncharacterized protein</fullName>
    </submittedName>
</protein>
<evidence type="ECO:0000313" key="3">
    <source>
        <dbReference type="Proteomes" id="UP001633002"/>
    </source>
</evidence>
<evidence type="ECO:0000256" key="1">
    <source>
        <dbReference type="SAM" id="MobiDB-lite"/>
    </source>
</evidence>
<name>A0ABD3ICU8_9MARC</name>
<dbReference type="Proteomes" id="UP001633002">
    <property type="component" value="Unassembled WGS sequence"/>
</dbReference>
<feature type="compositionally biased region" description="Basic and acidic residues" evidence="1">
    <location>
        <begin position="11"/>
        <end position="30"/>
    </location>
</feature>
<dbReference type="EMBL" id="JBJQOH010000001">
    <property type="protein sequence ID" value="KAL3700270.1"/>
    <property type="molecule type" value="Genomic_DNA"/>
</dbReference>
<reference evidence="2 3" key="1">
    <citation type="submission" date="2024-09" db="EMBL/GenBank/DDBJ databases">
        <title>Chromosome-scale assembly of Riccia sorocarpa.</title>
        <authorList>
            <person name="Paukszto L."/>
        </authorList>
    </citation>
    <scope>NUCLEOTIDE SEQUENCE [LARGE SCALE GENOMIC DNA]</scope>
    <source>
        <strain evidence="2">LP-2024</strain>
        <tissue evidence="2">Aerial parts of the thallus</tissue>
    </source>
</reference>
<keyword evidence="3" id="KW-1185">Reference proteome</keyword>
<feature type="region of interest" description="Disordered" evidence="1">
    <location>
        <begin position="1"/>
        <end position="68"/>
    </location>
</feature>
<comment type="caution">
    <text evidence="2">The sequence shown here is derived from an EMBL/GenBank/DDBJ whole genome shotgun (WGS) entry which is preliminary data.</text>
</comment>
<dbReference type="AlphaFoldDB" id="A0ABD3ICU8"/>
<gene>
    <name evidence="2" type="ORF">R1sor_018292</name>
</gene>
<accession>A0ABD3ICU8</accession>
<evidence type="ECO:0000313" key="2">
    <source>
        <dbReference type="EMBL" id="KAL3700270.1"/>
    </source>
</evidence>
<proteinExistence type="predicted"/>